<keyword evidence="5" id="KW-0479">Metal-binding</keyword>
<dbReference type="GO" id="GO:0006260">
    <property type="term" value="P:DNA replication"/>
    <property type="evidence" value="ECO:0007669"/>
    <property type="project" value="UniProtKB-KW"/>
</dbReference>
<comment type="cofactor">
    <cofactor evidence="1">
        <name>Mg(2+)</name>
        <dbReference type="ChEBI" id="CHEBI:18420"/>
    </cofactor>
</comment>
<dbReference type="SUPFAM" id="SSF55811">
    <property type="entry name" value="Nudix"/>
    <property type="match status" value="1"/>
</dbReference>
<evidence type="ECO:0000256" key="4">
    <source>
        <dbReference type="ARBA" id="ARBA00022705"/>
    </source>
</evidence>
<evidence type="ECO:0000256" key="13">
    <source>
        <dbReference type="ARBA" id="ARBA00040794"/>
    </source>
</evidence>
<evidence type="ECO:0000256" key="6">
    <source>
        <dbReference type="ARBA" id="ARBA00022763"/>
    </source>
</evidence>
<dbReference type="AlphaFoldDB" id="A0A1I4YIA0"/>
<dbReference type="InterPro" id="IPR020084">
    <property type="entry name" value="NUDIX_hydrolase_CS"/>
</dbReference>
<gene>
    <name evidence="18" type="ORF">SAMN04487961_2953</name>
</gene>
<dbReference type="CDD" id="cd00564">
    <property type="entry name" value="TMP_TenI"/>
    <property type="match status" value="1"/>
</dbReference>
<dbReference type="CDD" id="cd03425">
    <property type="entry name" value="NUDIX_MutT_NudA_like"/>
    <property type="match status" value="1"/>
</dbReference>
<dbReference type="EMBL" id="FOUR01000007">
    <property type="protein sequence ID" value="SFN37299.1"/>
    <property type="molecule type" value="Genomic_DNA"/>
</dbReference>
<dbReference type="Pfam" id="PF02581">
    <property type="entry name" value="TMP-TENI"/>
    <property type="match status" value="1"/>
</dbReference>
<keyword evidence="8" id="KW-0460">Magnesium</keyword>
<dbReference type="Gene3D" id="3.90.79.10">
    <property type="entry name" value="Nucleoside Triphosphate Pyrophosphohydrolase"/>
    <property type="match status" value="1"/>
</dbReference>
<dbReference type="PANTHER" id="PTHR47707">
    <property type="entry name" value="8-OXO-DGTP DIPHOSPHATASE"/>
    <property type="match status" value="1"/>
</dbReference>
<dbReference type="PROSITE" id="PS51462">
    <property type="entry name" value="NUDIX"/>
    <property type="match status" value="1"/>
</dbReference>
<evidence type="ECO:0000256" key="12">
    <source>
        <dbReference type="ARBA" id="ARBA00038905"/>
    </source>
</evidence>
<comment type="catalytic activity">
    <reaction evidence="10">
        <text>8-oxo-dGTP + H2O = 8-oxo-dGMP + diphosphate + H(+)</text>
        <dbReference type="Rhea" id="RHEA:31575"/>
        <dbReference type="ChEBI" id="CHEBI:15377"/>
        <dbReference type="ChEBI" id="CHEBI:15378"/>
        <dbReference type="ChEBI" id="CHEBI:33019"/>
        <dbReference type="ChEBI" id="CHEBI:63224"/>
        <dbReference type="ChEBI" id="CHEBI:77896"/>
        <dbReference type="EC" id="3.6.1.55"/>
    </reaction>
</comment>
<name>A0A1I4YIA0_9GAMM</name>
<dbReference type="Pfam" id="PF14815">
    <property type="entry name" value="NUDIX_4"/>
    <property type="match status" value="1"/>
</dbReference>
<comment type="catalytic activity">
    <reaction evidence="11">
        <text>8-oxo-GTP + H2O = 8-oxo-GMP + diphosphate + H(+)</text>
        <dbReference type="Rhea" id="RHEA:67616"/>
        <dbReference type="ChEBI" id="CHEBI:15377"/>
        <dbReference type="ChEBI" id="CHEBI:15378"/>
        <dbReference type="ChEBI" id="CHEBI:33019"/>
        <dbReference type="ChEBI" id="CHEBI:143553"/>
        <dbReference type="ChEBI" id="CHEBI:145694"/>
    </reaction>
</comment>
<evidence type="ECO:0000256" key="9">
    <source>
        <dbReference type="ARBA" id="ARBA00023204"/>
    </source>
</evidence>
<accession>A0A1I4YIA0</accession>
<dbReference type="RefSeq" id="WP_092005274.1">
    <property type="nucleotide sequence ID" value="NZ_FOUR01000007.1"/>
</dbReference>
<keyword evidence="3" id="KW-0515">Mutator protein</keyword>
<dbReference type="InterPro" id="IPR029119">
    <property type="entry name" value="MutY_C"/>
</dbReference>
<evidence type="ECO:0000259" key="17">
    <source>
        <dbReference type="PROSITE" id="PS51462"/>
    </source>
</evidence>
<dbReference type="GO" id="GO:0046872">
    <property type="term" value="F:metal ion binding"/>
    <property type="evidence" value="ECO:0007669"/>
    <property type="project" value="UniProtKB-KW"/>
</dbReference>
<dbReference type="InterPro" id="IPR022998">
    <property type="entry name" value="ThiamineP_synth_TenI"/>
</dbReference>
<dbReference type="InterPro" id="IPR047127">
    <property type="entry name" value="MutT-like"/>
</dbReference>
<dbReference type="PROSITE" id="PS00893">
    <property type="entry name" value="NUDIX_BOX"/>
    <property type="match status" value="1"/>
</dbReference>
<dbReference type="GO" id="GO:0044715">
    <property type="term" value="F:8-oxo-dGDP phosphatase activity"/>
    <property type="evidence" value="ECO:0007669"/>
    <property type="project" value="TreeGrafter"/>
</dbReference>
<feature type="domain" description="Nudix hydrolase" evidence="17">
    <location>
        <begin position="9"/>
        <end position="138"/>
    </location>
</feature>
<dbReference type="Proteomes" id="UP000199339">
    <property type="component" value="Unassembled WGS sequence"/>
</dbReference>
<dbReference type="InterPro" id="IPR036206">
    <property type="entry name" value="ThiamineP_synth_sf"/>
</dbReference>
<dbReference type="GO" id="GO:0009228">
    <property type="term" value="P:thiamine biosynthetic process"/>
    <property type="evidence" value="ECO:0007669"/>
    <property type="project" value="UniProtKB-KW"/>
</dbReference>
<organism evidence="18 19">
    <name type="scientific">Marinobacter pelagius</name>
    <dbReference type="NCBI Taxonomy" id="379482"/>
    <lineage>
        <taxon>Bacteria</taxon>
        <taxon>Pseudomonadati</taxon>
        <taxon>Pseudomonadota</taxon>
        <taxon>Gammaproteobacteria</taxon>
        <taxon>Pseudomonadales</taxon>
        <taxon>Marinobacteraceae</taxon>
        <taxon>Marinobacter</taxon>
    </lineage>
</organism>
<protein>
    <recommendedName>
        <fullName evidence="13">8-oxo-dGTP diphosphatase</fullName>
        <ecNumber evidence="12">3.6.1.55</ecNumber>
    </recommendedName>
    <alternativeName>
        <fullName evidence="16">7,8-dihydro-8-oxoguanine-triphosphatase</fullName>
    </alternativeName>
    <alternativeName>
        <fullName evidence="15">Mutator protein MutT</fullName>
    </alternativeName>
    <alternativeName>
        <fullName evidence="14">dGTP pyrophosphohydrolase</fullName>
    </alternativeName>
</protein>
<keyword evidence="7" id="KW-0378">Hydrolase</keyword>
<dbReference type="InterPro" id="IPR000086">
    <property type="entry name" value="NUDIX_hydrolase_dom"/>
</dbReference>
<evidence type="ECO:0000256" key="11">
    <source>
        <dbReference type="ARBA" id="ARBA00036904"/>
    </source>
</evidence>
<evidence type="ECO:0000256" key="10">
    <source>
        <dbReference type="ARBA" id="ARBA00035861"/>
    </source>
</evidence>
<dbReference type="InterPro" id="IPR015797">
    <property type="entry name" value="NUDIX_hydrolase-like_dom_sf"/>
</dbReference>
<evidence type="ECO:0000256" key="7">
    <source>
        <dbReference type="ARBA" id="ARBA00022801"/>
    </source>
</evidence>
<dbReference type="GO" id="GO:0006281">
    <property type="term" value="P:DNA repair"/>
    <property type="evidence" value="ECO:0007669"/>
    <property type="project" value="UniProtKB-KW"/>
</dbReference>
<keyword evidence="6" id="KW-0227">DNA damage</keyword>
<dbReference type="PRINTS" id="PR00502">
    <property type="entry name" value="NUDIXFAMILY"/>
</dbReference>
<evidence type="ECO:0000256" key="1">
    <source>
        <dbReference type="ARBA" id="ARBA00001946"/>
    </source>
</evidence>
<dbReference type="OrthoDB" id="9810648at2"/>
<dbReference type="Gene3D" id="3.20.20.70">
    <property type="entry name" value="Aldolase class I"/>
    <property type="match status" value="1"/>
</dbReference>
<dbReference type="GO" id="GO:0044716">
    <property type="term" value="F:8-oxo-GDP phosphatase activity"/>
    <property type="evidence" value="ECO:0007669"/>
    <property type="project" value="TreeGrafter"/>
</dbReference>
<keyword evidence="4" id="KW-0235">DNA replication</keyword>
<evidence type="ECO:0000256" key="8">
    <source>
        <dbReference type="ARBA" id="ARBA00022842"/>
    </source>
</evidence>
<reference evidence="19" key="1">
    <citation type="submission" date="2016-10" db="EMBL/GenBank/DDBJ databases">
        <authorList>
            <person name="Varghese N."/>
            <person name="Submissions S."/>
        </authorList>
    </citation>
    <scope>NUCLEOTIDE SEQUENCE [LARGE SCALE GENOMIC DNA]</scope>
    <source>
        <strain evidence="19">CGMCC 1.6775</strain>
    </source>
</reference>
<dbReference type="InterPro" id="IPR013785">
    <property type="entry name" value="Aldolase_TIM"/>
</dbReference>
<keyword evidence="9" id="KW-0234">DNA repair</keyword>
<evidence type="ECO:0000313" key="19">
    <source>
        <dbReference type="Proteomes" id="UP000199339"/>
    </source>
</evidence>
<evidence type="ECO:0000256" key="5">
    <source>
        <dbReference type="ARBA" id="ARBA00022723"/>
    </source>
</evidence>
<evidence type="ECO:0000256" key="16">
    <source>
        <dbReference type="ARBA" id="ARBA00042798"/>
    </source>
</evidence>
<sequence>MTATQSPVPEIHVAVGVIVREGRVLIARRPDHVHQGGLLEFPGGKVEAGETVQQALVREIAEETGLSLSETSLEPVIGIRHDYGDKRVFLDVWRTSEASGEPEGREGQPVDWLEPEQLRDQDFPVANRPVIRALRLPGVLAITGAMTSADDGLASLEGGLGQLEASGATCVVLRAPELSPEDYVRFASKAVALCTGQGLTPILHGSPEIFDAVPGAGGLHLPWSEAQALASRPVPESVWLGVSCHDADQLAHAAALGADYATLGPVQPTRSHPGCPAMGWEQFEALVAQAVIPVYALGGVGPGEAVAARRLGGQGVAGIRFWWRSDR</sequence>
<proteinExistence type="inferred from homology"/>
<keyword evidence="19" id="KW-1185">Reference proteome</keyword>
<evidence type="ECO:0000256" key="2">
    <source>
        <dbReference type="ARBA" id="ARBA00005582"/>
    </source>
</evidence>
<dbReference type="SUPFAM" id="SSF51391">
    <property type="entry name" value="Thiamin phosphate synthase"/>
    <property type="match status" value="1"/>
</dbReference>
<dbReference type="EC" id="3.6.1.55" evidence="12"/>
<evidence type="ECO:0000256" key="3">
    <source>
        <dbReference type="ARBA" id="ARBA00022457"/>
    </source>
</evidence>
<dbReference type="InterPro" id="IPR020476">
    <property type="entry name" value="Nudix_hydrolase"/>
</dbReference>
<evidence type="ECO:0000313" key="18">
    <source>
        <dbReference type="EMBL" id="SFN37299.1"/>
    </source>
</evidence>
<evidence type="ECO:0000256" key="14">
    <source>
        <dbReference type="ARBA" id="ARBA00041592"/>
    </source>
</evidence>
<dbReference type="GO" id="GO:0035539">
    <property type="term" value="F:8-oxo-7,8-dihydrodeoxyguanosine triphosphate pyrophosphatase activity"/>
    <property type="evidence" value="ECO:0007669"/>
    <property type="project" value="UniProtKB-EC"/>
</dbReference>
<dbReference type="GO" id="GO:0008413">
    <property type="term" value="F:8-oxo-7,8-dihydroguanosine triphosphate pyrophosphatase activity"/>
    <property type="evidence" value="ECO:0007669"/>
    <property type="project" value="TreeGrafter"/>
</dbReference>
<dbReference type="NCBIfam" id="NF006530">
    <property type="entry name" value="PRK08999.1"/>
    <property type="match status" value="1"/>
</dbReference>
<dbReference type="PANTHER" id="PTHR47707:SF1">
    <property type="entry name" value="NUDIX HYDROLASE FAMILY PROTEIN"/>
    <property type="match status" value="1"/>
</dbReference>
<evidence type="ECO:0000256" key="15">
    <source>
        <dbReference type="ARBA" id="ARBA00041979"/>
    </source>
</evidence>
<comment type="similarity">
    <text evidence="2">Belongs to the Nudix hydrolase family.</text>
</comment>